<dbReference type="STRING" id="765257.A0A0C9Z2C8"/>
<feature type="compositionally biased region" description="Polar residues" evidence="1">
    <location>
        <begin position="81"/>
        <end position="94"/>
    </location>
</feature>
<keyword evidence="3" id="KW-1185">Reference proteome</keyword>
<sequence>GQQAENLLDFDDAPAQEEPSGLAATRILPSTPAAANFLSGTSTNPLDDLVSIFGGMSASSVHAGASEGAGFDGAGIGDGALSQSGDTMSPQLGSVGSGSGFVDPVTPYTGHKPQEDLLGLF</sequence>
<feature type="region of interest" description="Disordered" evidence="1">
    <location>
        <begin position="81"/>
        <end position="121"/>
    </location>
</feature>
<feature type="non-terminal residue" evidence="2">
    <location>
        <position position="1"/>
    </location>
</feature>
<dbReference type="EMBL" id="KN833951">
    <property type="protein sequence ID" value="KIK14183.1"/>
    <property type="molecule type" value="Genomic_DNA"/>
</dbReference>
<gene>
    <name evidence="2" type="ORF">PISMIDRAFT_17475</name>
</gene>
<dbReference type="Proteomes" id="UP000054018">
    <property type="component" value="Unassembled WGS sequence"/>
</dbReference>
<feature type="region of interest" description="Disordered" evidence="1">
    <location>
        <begin position="1"/>
        <end position="21"/>
    </location>
</feature>
<accession>A0A0C9Z2C8</accession>
<evidence type="ECO:0000313" key="3">
    <source>
        <dbReference type="Proteomes" id="UP000054018"/>
    </source>
</evidence>
<name>A0A0C9Z2C8_9AGAM</name>
<reference evidence="2 3" key="1">
    <citation type="submission" date="2014-04" db="EMBL/GenBank/DDBJ databases">
        <authorList>
            <consortium name="DOE Joint Genome Institute"/>
            <person name="Kuo A."/>
            <person name="Kohler A."/>
            <person name="Costa M.D."/>
            <person name="Nagy L.G."/>
            <person name="Floudas D."/>
            <person name="Copeland A."/>
            <person name="Barry K.W."/>
            <person name="Cichocki N."/>
            <person name="Veneault-Fourrey C."/>
            <person name="LaButti K."/>
            <person name="Lindquist E.A."/>
            <person name="Lipzen A."/>
            <person name="Lundell T."/>
            <person name="Morin E."/>
            <person name="Murat C."/>
            <person name="Sun H."/>
            <person name="Tunlid A."/>
            <person name="Henrissat B."/>
            <person name="Grigoriev I.V."/>
            <person name="Hibbett D.S."/>
            <person name="Martin F."/>
            <person name="Nordberg H.P."/>
            <person name="Cantor M.N."/>
            <person name="Hua S.X."/>
        </authorList>
    </citation>
    <scope>NUCLEOTIDE SEQUENCE [LARGE SCALE GENOMIC DNA]</scope>
    <source>
        <strain evidence="2 3">441</strain>
    </source>
</reference>
<evidence type="ECO:0000313" key="2">
    <source>
        <dbReference type="EMBL" id="KIK14183.1"/>
    </source>
</evidence>
<organism evidence="2 3">
    <name type="scientific">Pisolithus microcarpus 441</name>
    <dbReference type="NCBI Taxonomy" id="765257"/>
    <lineage>
        <taxon>Eukaryota</taxon>
        <taxon>Fungi</taxon>
        <taxon>Dikarya</taxon>
        <taxon>Basidiomycota</taxon>
        <taxon>Agaricomycotina</taxon>
        <taxon>Agaricomycetes</taxon>
        <taxon>Agaricomycetidae</taxon>
        <taxon>Boletales</taxon>
        <taxon>Sclerodermatineae</taxon>
        <taxon>Pisolithaceae</taxon>
        <taxon>Pisolithus</taxon>
    </lineage>
</organism>
<protein>
    <submittedName>
        <fullName evidence="2">Uncharacterized protein</fullName>
    </submittedName>
</protein>
<dbReference type="HOGENOM" id="CLU_2043705_0_0_1"/>
<dbReference type="AlphaFoldDB" id="A0A0C9Z2C8"/>
<evidence type="ECO:0000256" key="1">
    <source>
        <dbReference type="SAM" id="MobiDB-lite"/>
    </source>
</evidence>
<proteinExistence type="predicted"/>
<dbReference type="OrthoDB" id="10612227at2759"/>
<reference evidence="3" key="2">
    <citation type="submission" date="2015-01" db="EMBL/GenBank/DDBJ databases">
        <title>Evolutionary Origins and Diversification of the Mycorrhizal Mutualists.</title>
        <authorList>
            <consortium name="DOE Joint Genome Institute"/>
            <consortium name="Mycorrhizal Genomics Consortium"/>
            <person name="Kohler A."/>
            <person name="Kuo A."/>
            <person name="Nagy L.G."/>
            <person name="Floudas D."/>
            <person name="Copeland A."/>
            <person name="Barry K.W."/>
            <person name="Cichocki N."/>
            <person name="Veneault-Fourrey C."/>
            <person name="LaButti K."/>
            <person name="Lindquist E.A."/>
            <person name="Lipzen A."/>
            <person name="Lundell T."/>
            <person name="Morin E."/>
            <person name="Murat C."/>
            <person name="Riley R."/>
            <person name="Ohm R."/>
            <person name="Sun H."/>
            <person name="Tunlid A."/>
            <person name="Henrissat B."/>
            <person name="Grigoriev I.V."/>
            <person name="Hibbett D.S."/>
            <person name="Martin F."/>
        </authorList>
    </citation>
    <scope>NUCLEOTIDE SEQUENCE [LARGE SCALE GENOMIC DNA]</scope>
    <source>
        <strain evidence="3">441</strain>
    </source>
</reference>